<dbReference type="PANTHER" id="PTHR11289:SF0">
    <property type="entry name" value="BREAST CANCER TYPE 2 SUSCEPTIBILITY PROTEIN"/>
    <property type="match status" value="1"/>
</dbReference>
<proteinExistence type="predicted"/>
<accession>A0A8S1L2G5</accession>
<evidence type="ECO:0000259" key="1">
    <source>
        <dbReference type="Pfam" id="PF09103"/>
    </source>
</evidence>
<sequence>MISGFQTGKNQKIQLVENDKYNKIIIQFEDLSEEEEIIKSDNKPTKNDLNLLNSLSKEAIKINNQLYHPSKFAEQEFKFLSKNPRDSLSEKKISFQTVIMADEIQKEIITPIKKKEYNNNNEIFQMNTILLSKISKLPKCLIGEKFYEISKQFMKNSLLKFSSFCRLSTIPQNFDWKLIKEYFKQYDVEKDWLYEQAKLVFWKLQSKNNYTDQKLILELEYRYFIQYRLQSRTIIQEIWTNDQSLNQHMILLVVAIEQCQGKKILELSDGWYSIFFICEQSYDQIYNKIKIGQKLHVTNLKEYPIIFNTSNVKIITQYPFNKMLVTTKINSIKKAQINSKLGKQQQKYFVRSLKSLRNGTIPCIDVFIVSKSYLIKVNQKNQRKAILFNSETENEEEMQQLKNSNLCFWITVMDTLNYFDERKQKITEFKDILVHINDPLQYEMISVGQRVQIINAIQFNSDISIKLTKSSGILFELQQYQDYFNKLKIIGNKHEIQIKVNNHIKHEQIDIIEGSNDQYQNVKIEISNSFFGEILKDQQMKILKVTQLNKINNERFQTTQMSKLINIINYNK</sequence>
<dbReference type="AlphaFoldDB" id="A0A8S1L2G5"/>
<name>A0A8S1L2G5_PARPR</name>
<dbReference type="EMBL" id="CAJJDM010000027">
    <property type="protein sequence ID" value="CAD8058846.1"/>
    <property type="molecule type" value="Genomic_DNA"/>
</dbReference>
<dbReference type="Pfam" id="PF09103">
    <property type="entry name" value="BRCA-2_OB1"/>
    <property type="match status" value="1"/>
</dbReference>
<organism evidence="2 3">
    <name type="scientific">Paramecium primaurelia</name>
    <dbReference type="NCBI Taxonomy" id="5886"/>
    <lineage>
        <taxon>Eukaryota</taxon>
        <taxon>Sar</taxon>
        <taxon>Alveolata</taxon>
        <taxon>Ciliophora</taxon>
        <taxon>Intramacronucleata</taxon>
        <taxon>Oligohymenophorea</taxon>
        <taxon>Peniculida</taxon>
        <taxon>Parameciidae</taxon>
        <taxon>Paramecium</taxon>
    </lineage>
</organism>
<dbReference type="PANTHER" id="PTHR11289">
    <property type="entry name" value="BREAST CANCER TYPE 2 SUSCEPTIBILITY PROTEIN BRCA2"/>
    <property type="match status" value="1"/>
</dbReference>
<dbReference type="GO" id="GO:0000724">
    <property type="term" value="P:double-strand break repair via homologous recombination"/>
    <property type="evidence" value="ECO:0007669"/>
    <property type="project" value="InterPro"/>
</dbReference>
<dbReference type="Proteomes" id="UP000688137">
    <property type="component" value="Unassembled WGS sequence"/>
</dbReference>
<comment type="caution">
    <text evidence="2">The sequence shown here is derived from an EMBL/GenBank/DDBJ whole genome shotgun (WGS) entry which is preliminary data.</text>
</comment>
<reference evidence="2" key="1">
    <citation type="submission" date="2021-01" db="EMBL/GenBank/DDBJ databases">
        <authorList>
            <consortium name="Genoscope - CEA"/>
            <person name="William W."/>
        </authorList>
    </citation>
    <scope>NUCLEOTIDE SEQUENCE</scope>
</reference>
<dbReference type="OMA" id="FICEQSY"/>
<protein>
    <recommendedName>
        <fullName evidence="1">BRCA2 OB1 domain-containing protein</fullName>
    </recommendedName>
</protein>
<keyword evidence="3" id="KW-1185">Reference proteome</keyword>
<evidence type="ECO:0000313" key="2">
    <source>
        <dbReference type="EMBL" id="CAD8058846.1"/>
    </source>
</evidence>
<evidence type="ECO:0000313" key="3">
    <source>
        <dbReference type="Proteomes" id="UP000688137"/>
    </source>
</evidence>
<dbReference type="InterPro" id="IPR015187">
    <property type="entry name" value="BRCA2_OB_1"/>
</dbReference>
<gene>
    <name evidence="2" type="ORF">PPRIM_AZ9-3.1.T0280047</name>
</gene>
<feature type="domain" description="BRCA2 OB1" evidence="1">
    <location>
        <begin position="234"/>
        <end position="344"/>
    </location>
</feature>
<dbReference type="InterPro" id="IPR015525">
    <property type="entry name" value="BRCA2"/>
</dbReference>
<dbReference type="GO" id="GO:0006355">
    <property type="term" value="P:regulation of DNA-templated transcription"/>
    <property type="evidence" value="ECO:0007669"/>
    <property type="project" value="TreeGrafter"/>
</dbReference>